<gene>
    <name evidence="6" type="ORF">Ciccas_013304</name>
</gene>
<dbReference type="InterPro" id="IPR004031">
    <property type="entry name" value="PMP22/EMP/MP20/Claudin"/>
</dbReference>
<evidence type="ECO:0000256" key="3">
    <source>
        <dbReference type="ARBA" id="ARBA00022989"/>
    </source>
</evidence>
<evidence type="ECO:0000256" key="4">
    <source>
        <dbReference type="ARBA" id="ARBA00023136"/>
    </source>
</evidence>
<accession>A0ABD2PLQ0</accession>
<feature type="non-terminal residue" evidence="6">
    <location>
        <position position="1"/>
    </location>
</feature>
<organism evidence="6 7">
    <name type="scientific">Cichlidogyrus casuarinus</name>
    <dbReference type="NCBI Taxonomy" id="1844966"/>
    <lineage>
        <taxon>Eukaryota</taxon>
        <taxon>Metazoa</taxon>
        <taxon>Spiralia</taxon>
        <taxon>Lophotrochozoa</taxon>
        <taxon>Platyhelminthes</taxon>
        <taxon>Monogenea</taxon>
        <taxon>Monopisthocotylea</taxon>
        <taxon>Dactylogyridea</taxon>
        <taxon>Ancyrocephalidae</taxon>
        <taxon>Cichlidogyrus</taxon>
    </lineage>
</organism>
<evidence type="ECO:0000256" key="2">
    <source>
        <dbReference type="ARBA" id="ARBA00022692"/>
    </source>
</evidence>
<dbReference type="PANTHER" id="PTHR12107:SF0">
    <property type="entry name" value="STARGAZIN (MAMMALIAN CALCIUM CHANNEL) HOMOLOG"/>
    <property type="match status" value="1"/>
</dbReference>
<feature type="transmembrane region" description="Helical" evidence="5">
    <location>
        <begin position="78"/>
        <end position="108"/>
    </location>
</feature>
<feature type="transmembrane region" description="Helical" evidence="5">
    <location>
        <begin position="35"/>
        <end position="58"/>
    </location>
</feature>
<dbReference type="Gene3D" id="1.20.140.150">
    <property type="match status" value="1"/>
</dbReference>
<keyword evidence="7" id="KW-1185">Reference proteome</keyword>
<keyword evidence="2 5" id="KW-0812">Transmembrane</keyword>
<feature type="transmembrane region" description="Helical" evidence="5">
    <location>
        <begin position="6"/>
        <end position="28"/>
    </location>
</feature>
<keyword evidence="4 5" id="KW-0472">Membrane</keyword>
<comment type="caution">
    <text evidence="6">The sequence shown here is derived from an EMBL/GenBank/DDBJ whole genome shotgun (WGS) entry which is preliminary data.</text>
</comment>
<name>A0ABD2PLQ0_9PLAT</name>
<dbReference type="EMBL" id="JBJKFK010005718">
    <property type="protein sequence ID" value="KAL3308169.1"/>
    <property type="molecule type" value="Genomic_DNA"/>
</dbReference>
<protein>
    <submittedName>
        <fullName evidence="6">Uncharacterized protein</fullName>
    </submittedName>
</protein>
<evidence type="ECO:0000313" key="6">
    <source>
        <dbReference type="EMBL" id="KAL3308169.1"/>
    </source>
</evidence>
<evidence type="ECO:0000313" key="7">
    <source>
        <dbReference type="Proteomes" id="UP001626550"/>
    </source>
</evidence>
<dbReference type="InterPro" id="IPR051072">
    <property type="entry name" value="CACNG_subunit"/>
</dbReference>
<keyword evidence="3 5" id="KW-1133">Transmembrane helix</keyword>
<dbReference type="Pfam" id="PF13903">
    <property type="entry name" value="Claudin_2"/>
    <property type="match status" value="1"/>
</dbReference>
<evidence type="ECO:0000256" key="5">
    <source>
        <dbReference type="SAM" id="Phobius"/>
    </source>
</evidence>
<evidence type="ECO:0000256" key="1">
    <source>
        <dbReference type="ARBA" id="ARBA00004141"/>
    </source>
</evidence>
<reference evidence="6 7" key="1">
    <citation type="submission" date="2024-11" db="EMBL/GenBank/DDBJ databases">
        <title>Adaptive evolution of stress response genes in parasites aligns with host niche diversity.</title>
        <authorList>
            <person name="Hahn C."/>
            <person name="Resl P."/>
        </authorList>
    </citation>
    <scope>NUCLEOTIDE SEQUENCE [LARGE SCALE GENOMIC DNA]</scope>
    <source>
        <strain evidence="6">EGGRZ-B1_66</strain>
        <tissue evidence="6">Body</tissue>
    </source>
</reference>
<comment type="subcellular location">
    <subcellularLocation>
        <location evidence="1">Membrane</location>
        <topology evidence="1">Multi-pass membrane protein</topology>
    </subcellularLocation>
</comment>
<proteinExistence type="predicted"/>
<dbReference type="GO" id="GO:0016020">
    <property type="term" value="C:membrane"/>
    <property type="evidence" value="ECO:0007669"/>
    <property type="project" value="UniProtKB-SubCell"/>
</dbReference>
<dbReference type="PANTHER" id="PTHR12107">
    <property type="entry name" value="VOLTAGE-DEPENDENT CALCIUM CHANNEL GAMMA SUBUNIT"/>
    <property type="match status" value="1"/>
</dbReference>
<dbReference type="Proteomes" id="UP001626550">
    <property type="component" value="Unassembled WGS sequence"/>
</dbReference>
<dbReference type="AlphaFoldDB" id="A0ABD2PLQ0"/>
<sequence>EIRSASVFPVIALMVLPVACVLSIQSFFYRKQQRLIFVSAGLYVLSGISMLIGLVVYVGSVSQSFDSKARELDSDSVYYYQFGTSFDLFVTSFVLSEFASIGAAHLYLAQIRHLNRLKALHLAQITYGGSVDEELEIEIKLEPSSNVANGVVPTEEKKKEENKTSFLSKWFAKRCQLVNTRMMKEMSIESLGQISGSRACSTNRSACSLSTASNGHLSPTQPMTNLMHYATELKAPRPDSTTYLESTTENDAPISSTYEEETDCFCGSEVMWDDAGKCFCQANHKPVDSIDGKLHTRVISDQESITTSTHKDLSSEDFPQQYRAKMTCI</sequence>